<dbReference type="Pfam" id="PF02931">
    <property type="entry name" value="Neur_chan_LBD"/>
    <property type="match status" value="1"/>
</dbReference>
<evidence type="ECO:0000313" key="2">
    <source>
        <dbReference type="EMBL" id="GFS05206.1"/>
    </source>
</evidence>
<dbReference type="InterPro" id="IPR006201">
    <property type="entry name" value="Neur_channel"/>
</dbReference>
<sequence length="123" mass="14484">MTLITSMQIQFNHLFIAAVLIIKVLGSDNLGDRLMKDVFDGYQQDVRPLCDPYPYTVTPDLGIAIRQLIELNNPEQKLTTSIWFRTRWKDCRLLWNVSDYQNLSRIIVPIDRIWIPDLTLYEK</sequence>
<organism evidence="2 3">
    <name type="scientific">Elysia marginata</name>
    <dbReference type="NCBI Taxonomy" id="1093978"/>
    <lineage>
        <taxon>Eukaryota</taxon>
        <taxon>Metazoa</taxon>
        <taxon>Spiralia</taxon>
        <taxon>Lophotrochozoa</taxon>
        <taxon>Mollusca</taxon>
        <taxon>Gastropoda</taxon>
        <taxon>Heterobranchia</taxon>
        <taxon>Euthyneura</taxon>
        <taxon>Panpulmonata</taxon>
        <taxon>Sacoglossa</taxon>
        <taxon>Placobranchoidea</taxon>
        <taxon>Plakobranchidae</taxon>
        <taxon>Elysia</taxon>
    </lineage>
</organism>
<accession>A0AAV4I6L3</accession>
<proteinExistence type="predicted"/>
<dbReference type="GO" id="GO:0004888">
    <property type="term" value="F:transmembrane signaling receptor activity"/>
    <property type="evidence" value="ECO:0007669"/>
    <property type="project" value="InterPro"/>
</dbReference>
<name>A0AAV4I6L3_9GAST</name>
<dbReference type="GO" id="GO:0005230">
    <property type="term" value="F:extracellular ligand-gated monoatomic ion channel activity"/>
    <property type="evidence" value="ECO:0007669"/>
    <property type="project" value="InterPro"/>
</dbReference>
<evidence type="ECO:0000259" key="1">
    <source>
        <dbReference type="Pfam" id="PF02931"/>
    </source>
</evidence>
<comment type="caution">
    <text evidence="2">The sequence shown here is derived from an EMBL/GenBank/DDBJ whole genome shotgun (WGS) entry which is preliminary data.</text>
</comment>
<dbReference type="Proteomes" id="UP000762676">
    <property type="component" value="Unassembled WGS sequence"/>
</dbReference>
<dbReference type="SUPFAM" id="SSF63712">
    <property type="entry name" value="Nicotinic receptor ligand binding domain-like"/>
    <property type="match status" value="1"/>
</dbReference>
<dbReference type="GO" id="GO:0016020">
    <property type="term" value="C:membrane"/>
    <property type="evidence" value="ECO:0007669"/>
    <property type="project" value="InterPro"/>
</dbReference>
<keyword evidence="3" id="KW-1185">Reference proteome</keyword>
<keyword evidence="2" id="KW-0675">Receptor</keyword>
<dbReference type="EMBL" id="BMAT01009374">
    <property type="protein sequence ID" value="GFS05206.1"/>
    <property type="molecule type" value="Genomic_DNA"/>
</dbReference>
<dbReference type="AlphaFoldDB" id="A0AAV4I6L3"/>
<reference evidence="2 3" key="1">
    <citation type="journal article" date="2021" name="Elife">
        <title>Chloroplast acquisition without the gene transfer in kleptoplastic sea slugs, Plakobranchus ocellatus.</title>
        <authorList>
            <person name="Maeda T."/>
            <person name="Takahashi S."/>
            <person name="Yoshida T."/>
            <person name="Shimamura S."/>
            <person name="Takaki Y."/>
            <person name="Nagai Y."/>
            <person name="Toyoda A."/>
            <person name="Suzuki Y."/>
            <person name="Arimoto A."/>
            <person name="Ishii H."/>
            <person name="Satoh N."/>
            <person name="Nishiyama T."/>
            <person name="Hasebe M."/>
            <person name="Maruyama T."/>
            <person name="Minagawa J."/>
            <person name="Obokata J."/>
            <person name="Shigenobu S."/>
        </authorList>
    </citation>
    <scope>NUCLEOTIDE SEQUENCE [LARGE SCALE GENOMIC DNA]</scope>
</reference>
<feature type="domain" description="Neurotransmitter-gated ion-channel ligand-binding" evidence="1">
    <location>
        <begin position="32"/>
        <end position="123"/>
    </location>
</feature>
<evidence type="ECO:0000313" key="3">
    <source>
        <dbReference type="Proteomes" id="UP000762676"/>
    </source>
</evidence>
<dbReference type="InterPro" id="IPR036734">
    <property type="entry name" value="Neur_chan_lig-bd_sf"/>
</dbReference>
<gene>
    <name evidence="2" type="ORF">ElyMa_004675700</name>
</gene>
<protein>
    <submittedName>
        <fullName evidence="2">Neuronal acetylcholine receptor subunit alpha-5</fullName>
    </submittedName>
</protein>
<dbReference type="InterPro" id="IPR006202">
    <property type="entry name" value="Neur_chan_lig-bd"/>
</dbReference>
<dbReference type="Gene3D" id="2.70.170.10">
    <property type="entry name" value="Neurotransmitter-gated ion-channel ligand-binding domain"/>
    <property type="match status" value="1"/>
</dbReference>
<dbReference type="PANTHER" id="PTHR18945">
    <property type="entry name" value="NEUROTRANSMITTER GATED ION CHANNEL"/>
    <property type="match status" value="1"/>
</dbReference>